<dbReference type="PANTHER" id="PTHR30061">
    <property type="entry name" value="MALTOSE-BINDING PERIPLASMIC PROTEIN"/>
    <property type="match status" value="1"/>
</dbReference>
<comment type="caution">
    <text evidence="6">The sequence shown here is derived from an EMBL/GenBank/DDBJ whole genome shotgun (WGS) entry which is preliminary data.</text>
</comment>
<sequence>MNLKKLAMGAVAMATLLAAMPMSAWAEDLQMWERSGGNAGMVDALVAAWNEKNPDRKIVLTYIPHTEMVPKLAQSIASGEVPDLMGLDLIYGPQFEAAGQLEDITSYFADDASVKTASPGHMKVSTYDGKLYGVPLYADVSALFWNKDLFAKAGLDPEVPPKSLQEIHDFAKKITGVEEGAYGYYLAGNCAGCNIFTFGPLIWASGGTIEPADAAAEPLTGDAVPKVLEWARMMHKEGLINPANQAENGETFHLQFGSGKVGMMGTGNFNITLAREQNPGMNFGITLLPGLEAGQTASFAGGDIVTVPKGSKRVADAVDFMKFILSDEVQVEVYAKMLNMTTRGDMVDNKYYAEEPLIKDVAKAIDIGVTPYTLKFFELINSPQGPWLQMLQRVYYTDDPIETIIADAKQQMKDIAAE</sequence>
<dbReference type="PANTHER" id="PTHR30061:SF50">
    <property type="entry name" value="MALTOSE_MALTODEXTRIN-BINDING PERIPLASMIC PROTEIN"/>
    <property type="match status" value="1"/>
</dbReference>
<feature type="chain" id="PRO_5009190232" evidence="5">
    <location>
        <begin position="27"/>
        <end position="418"/>
    </location>
</feature>
<comment type="similarity">
    <text evidence="1">Belongs to the bacterial solute-binding protein 1 family.</text>
</comment>
<dbReference type="CDD" id="cd13585">
    <property type="entry name" value="PBP2_TMBP_like"/>
    <property type="match status" value="1"/>
</dbReference>
<dbReference type="GO" id="GO:1901982">
    <property type="term" value="F:maltose binding"/>
    <property type="evidence" value="ECO:0007669"/>
    <property type="project" value="TreeGrafter"/>
</dbReference>
<reference evidence="6 7" key="1">
    <citation type="journal article" date="2015" name="Genome Announc.">
        <title>Genome Assemblies of Three Soil-Associated Devosia species: D. insulae, D. limi, and D. soli.</title>
        <authorList>
            <person name="Hassan Y.I."/>
            <person name="Lepp D."/>
            <person name="Zhou T."/>
        </authorList>
    </citation>
    <scope>NUCLEOTIDE SEQUENCE [LARGE SCALE GENOMIC DNA]</scope>
    <source>
        <strain evidence="6 7">DS-56</strain>
    </source>
</reference>
<evidence type="ECO:0000313" key="6">
    <source>
        <dbReference type="EMBL" id="OEO28193.1"/>
    </source>
</evidence>
<organism evidence="6 7">
    <name type="scientific">Devosia insulae DS-56</name>
    <dbReference type="NCBI Taxonomy" id="1116389"/>
    <lineage>
        <taxon>Bacteria</taxon>
        <taxon>Pseudomonadati</taxon>
        <taxon>Pseudomonadota</taxon>
        <taxon>Alphaproteobacteria</taxon>
        <taxon>Hyphomicrobiales</taxon>
        <taxon>Devosiaceae</taxon>
        <taxon>Devosia</taxon>
    </lineage>
</organism>
<keyword evidence="3 5" id="KW-0732">Signal</keyword>
<dbReference type="GO" id="GO:0055052">
    <property type="term" value="C:ATP-binding cassette (ABC) transporter complex, substrate-binding subunit-containing"/>
    <property type="evidence" value="ECO:0007669"/>
    <property type="project" value="TreeGrafter"/>
</dbReference>
<dbReference type="RefSeq" id="WP_069912479.1">
    <property type="nucleotide sequence ID" value="NZ_LAJE02000388.1"/>
</dbReference>
<evidence type="ECO:0000256" key="2">
    <source>
        <dbReference type="ARBA" id="ARBA00022448"/>
    </source>
</evidence>
<evidence type="ECO:0000256" key="1">
    <source>
        <dbReference type="ARBA" id="ARBA00008520"/>
    </source>
</evidence>
<name>A0A1E5XHX4_9HYPH</name>
<proteinExistence type="inferred from homology"/>
<dbReference type="EMBL" id="LAJE02000388">
    <property type="protein sequence ID" value="OEO28193.1"/>
    <property type="molecule type" value="Genomic_DNA"/>
</dbReference>
<dbReference type="SUPFAM" id="SSF53850">
    <property type="entry name" value="Periplasmic binding protein-like II"/>
    <property type="match status" value="1"/>
</dbReference>
<protein>
    <submittedName>
        <fullName evidence="6">Sugar ABC transporter substrate-binding protein</fullName>
    </submittedName>
</protein>
<keyword evidence="7" id="KW-1185">Reference proteome</keyword>
<keyword evidence="2" id="KW-0813">Transport</keyword>
<dbReference type="Pfam" id="PF13416">
    <property type="entry name" value="SBP_bac_8"/>
    <property type="match status" value="1"/>
</dbReference>
<evidence type="ECO:0000256" key="4">
    <source>
        <dbReference type="ARBA" id="ARBA00022764"/>
    </source>
</evidence>
<dbReference type="OrthoDB" id="9805950at2"/>
<feature type="signal peptide" evidence="5">
    <location>
        <begin position="1"/>
        <end position="26"/>
    </location>
</feature>
<dbReference type="Gene3D" id="3.40.190.10">
    <property type="entry name" value="Periplasmic binding protein-like II"/>
    <property type="match status" value="2"/>
</dbReference>
<dbReference type="GO" id="GO:0042956">
    <property type="term" value="P:maltodextrin transmembrane transport"/>
    <property type="evidence" value="ECO:0007669"/>
    <property type="project" value="TreeGrafter"/>
</dbReference>
<keyword evidence="4" id="KW-0574">Periplasm</keyword>
<gene>
    <name evidence="6" type="ORF">VW23_005925</name>
</gene>
<dbReference type="Proteomes" id="UP000095463">
    <property type="component" value="Unassembled WGS sequence"/>
</dbReference>
<dbReference type="AlphaFoldDB" id="A0A1E5XHX4"/>
<accession>A0A1E5XHX4</accession>
<evidence type="ECO:0000313" key="7">
    <source>
        <dbReference type="Proteomes" id="UP000095463"/>
    </source>
</evidence>
<dbReference type="InterPro" id="IPR006059">
    <property type="entry name" value="SBP"/>
</dbReference>
<evidence type="ECO:0000256" key="5">
    <source>
        <dbReference type="SAM" id="SignalP"/>
    </source>
</evidence>
<evidence type="ECO:0000256" key="3">
    <source>
        <dbReference type="ARBA" id="ARBA00022729"/>
    </source>
</evidence>
<dbReference type="GO" id="GO:0015768">
    <property type="term" value="P:maltose transport"/>
    <property type="evidence" value="ECO:0007669"/>
    <property type="project" value="TreeGrafter"/>
</dbReference>